<accession>A0AAP0EIT7</accession>
<sequence>MNSNMVSEQDMAEASSSSLESLGLSTIVDVTAIVKVLNFTLPTKLSMTNYICWKVQVKSVVRGLGLDLLISKPQPKDLEGLEQEIWIQADHMLMVWFFTNIGERFIGQVIKCSSSDEIWSTLEKLFAQASMARVLQSKQQLNNFKKGSSSISEFVLKVKNLGAKLKSIDQVISDSDLIQAVLNGLGHEFDPVVVLISSQQRTMSLQDAQYLLMLHEQRIEQLN</sequence>
<dbReference type="PANTHER" id="PTHR47481:SF31">
    <property type="entry name" value="OS01G0873500 PROTEIN"/>
    <property type="match status" value="1"/>
</dbReference>
<keyword evidence="2" id="KW-1185">Reference proteome</keyword>
<evidence type="ECO:0000313" key="1">
    <source>
        <dbReference type="EMBL" id="KAK9094300.1"/>
    </source>
</evidence>
<dbReference type="EMBL" id="JBBNAG010000011">
    <property type="protein sequence ID" value="KAK9094300.1"/>
    <property type="molecule type" value="Genomic_DNA"/>
</dbReference>
<dbReference type="Proteomes" id="UP001419268">
    <property type="component" value="Unassembled WGS sequence"/>
</dbReference>
<organism evidence="1 2">
    <name type="scientific">Stephania cephalantha</name>
    <dbReference type="NCBI Taxonomy" id="152367"/>
    <lineage>
        <taxon>Eukaryota</taxon>
        <taxon>Viridiplantae</taxon>
        <taxon>Streptophyta</taxon>
        <taxon>Embryophyta</taxon>
        <taxon>Tracheophyta</taxon>
        <taxon>Spermatophyta</taxon>
        <taxon>Magnoliopsida</taxon>
        <taxon>Ranunculales</taxon>
        <taxon>Menispermaceae</taxon>
        <taxon>Menispermoideae</taxon>
        <taxon>Cissampelideae</taxon>
        <taxon>Stephania</taxon>
    </lineage>
</organism>
<evidence type="ECO:0000313" key="2">
    <source>
        <dbReference type="Proteomes" id="UP001419268"/>
    </source>
</evidence>
<proteinExistence type="predicted"/>
<comment type="caution">
    <text evidence="1">The sequence shown here is derived from an EMBL/GenBank/DDBJ whole genome shotgun (WGS) entry which is preliminary data.</text>
</comment>
<gene>
    <name evidence="1" type="ORF">Scep_025769</name>
</gene>
<dbReference type="Pfam" id="PF14223">
    <property type="entry name" value="Retrotran_gag_2"/>
    <property type="match status" value="1"/>
</dbReference>
<name>A0AAP0EIT7_9MAGN</name>
<dbReference type="AlphaFoldDB" id="A0AAP0EIT7"/>
<dbReference type="PANTHER" id="PTHR47481">
    <property type="match status" value="1"/>
</dbReference>
<reference evidence="1 2" key="1">
    <citation type="submission" date="2024-01" db="EMBL/GenBank/DDBJ databases">
        <title>Genome assemblies of Stephania.</title>
        <authorList>
            <person name="Yang L."/>
        </authorList>
    </citation>
    <scope>NUCLEOTIDE SEQUENCE [LARGE SCALE GENOMIC DNA]</scope>
    <source>
        <strain evidence="1">JXDWG</strain>
        <tissue evidence="1">Leaf</tissue>
    </source>
</reference>
<protein>
    <submittedName>
        <fullName evidence="1">Uncharacterized protein</fullName>
    </submittedName>
</protein>